<feature type="domain" description="Vps52 C-terminal" evidence="2">
    <location>
        <begin position="1"/>
        <end position="105"/>
    </location>
</feature>
<dbReference type="GO" id="GO:0032456">
    <property type="term" value="P:endocytic recycling"/>
    <property type="evidence" value="ECO:0007669"/>
    <property type="project" value="TreeGrafter"/>
</dbReference>
<feature type="transmembrane region" description="Helical" evidence="1">
    <location>
        <begin position="26"/>
        <end position="47"/>
    </location>
</feature>
<keyword evidence="1" id="KW-0812">Transmembrane</keyword>
<dbReference type="PANTHER" id="PTHR14190">
    <property type="entry name" value="SUPPRESSOR OF ACTIN MUTATIONS 2/VACUOLAR PROTEIN SORTING 52"/>
    <property type="match status" value="1"/>
</dbReference>
<sequence>MVAGPSALELFDAVMGKTLAMFLKHMDAYVCDCYDGIAVFLCIHIVLRFRAIMAKRNIPAVDRYWEALLELLWPRFEHILELNIQSIQSTDPQKLGFLDTRPHYVRAGGGF</sequence>
<dbReference type="PANTHER" id="PTHR14190:SF7">
    <property type="entry name" value="VACUOLAR PROTEIN SORTING-ASSOCIATED PROTEIN 52 HOMOLOG"/>
    <property type="match status" value="1"/>
</dbReference>
<name>A0A1V4L0P1_PATFA</name>
<evidence type="ECO:0000313" key="3">
    <source>
        <dbReference type="EMBL" id="OPJ90403.1"/>
    </source>
</evidence>
<dbReference type="GO" id="GO:0019905">
    <property type="term" value="F:syntaxin binding"/>
    <property type="evidence" value="ECO:0007669"/>
    <property type="project" value="TreeGrafter"/>
</dbReference>
<reference evidence="3 4" key="1">
    <citation type="submission" date="2016-02" db="EMBL/GenBank/DDBJ databases">
        <title>Band-tailed pigeon sequencing and assembly.</title>
        <authorList>
            <person name="Soares A.E."/>
            <person name="Novak B.J."/>
            <person name="Rice E.S."/>
            <person name="O'Connell B."/>
            <person name="Chang D."/>
            <person name="Weber S."/>
            <person name="Shapiro B."/>
        </authorList>
    </citation>
    <scope>NUCLEOTIDE SEQUENCE [LARGE SCALE GENOMIC DNA]</scope>
    <source>
        <strain evidence="3">BTP2013</strain>
        <tissue evidence="3">Blood</tissue>
    </source>
</reference>
<comment type="caution">
    <text evidence="3">The sequence shown here is derived from an EMBL/GenBank/DDBJ whole genome shotgun (WGS) entry which is preliminary data.</text>
</comment>
<keyword evidence="1" id="KW-0472">Membrane</keyword>
<keyword evidence="4" id="KW-1185">Reference proteome</keyword>
<evidence type="ECO:0000259" key="2">
    <source>
        <dbReference type="Pfam" id="PF20655"/>
    </source>
</evidence>
<dbReference type="GO" id="GO:0042147">
    <property type="term" value="P:retrograde transport, endosome to Golgi"/>
    <property type="evidence" value="ECO:0007669"/>
    <property type="project" value="TreeGrafter"/>
</dbReference>
<evidence type="ECO:0000313" key="4">
    <source>
        <dbReference type="Proteomes" id="UP000190648"/>
    </source>
</evidence>
<dbReference type="Proteomes" id="UP000190648">
    <property type="component" value="Unassembled WGS sequence"/>
</dbReference>
<dbReference type="Pfam" id="PF20655">
    <property type="entry name" value="Vps52_C"/>
    <property type="match status" value="1"/>
</dbReference>
<evidence type="ECO:0000256" key="1">
    <source>
        <dbReference type="SAM" id="Phobius"/>
    </source>
</evidence>
<dbReference type="InterPro" id="IPR007258">
    <property type="entry name" value="Vps52"/>
</dbReference>
<dbReference type="InterPro" id="IPR048361">
    <property type="entry name" value="Vps52_C"/>
</dbReference>
<dbReference type="GO" id="GO:0005829">
    <property type="term" value="C:cytosol"/>
    <property type="evidence" value="ECO:0007669"/>
    <property type="project" value="GOC"/>
</dbReference>
<accession>A0A1V4L0P1</accession>
<keyword evidence="1" id="KW-1133">Transmembrane helix</keyword>
<dbReference type="GO" id="GO:0006896">
    <property type="term" value="P:Golgi to vacuole transport"/>
    <property type="evidence" value="ECO:0007669"/>
    <property type="project" value="TreeGrafter"/>
</dbReference>
<organism evidence="3 4">
    <name type="scientific">Patagioenas fasciata monilis</name>
    <dbReference type="NCBI Taxonomy" id="372326"/>
    <lineage>
        <taxon>Eukaryota</taxon>
        <taxon>Metazoa</taxon>
        <taxon>Chordata</taxon>
        <taxon>Craniata</taxon>
        <taxon>Vertebrata</taxon>
        <taxon>Euteleostomi</taxon>
        <taxon>Archelosauria</taxon>
        <taxon>Archosauria</taxon>
        <taxon>Dinosauria</taxon>
        <taxon>Saurischia</taxon>
        <taxon>Theropoda</taxon>
        <taxon>Coelurosauria</taxon>
        <taxon>Aves</taxon>
        <taxon>Neognathae</taxon>
        <taxon>Neoaves</taxon>
        <taxon>Columbimorphae</taxon>
        <taxon>Columbiformes</taxon>
        <taxon>Columbidae</taxon>
        <taxon>Patagioenas</taxon>
    </lineage>
</organism>
<dbReference type="STRING" id="372326.A0A1V4L0P1"/>
<protein>
    <recommendedName>
        <fullName evidence="2">Vps52 C-terminal domain-containing protein</fullName>
    </recommendedName>
</protein>
<dbReference type="GO" id="GO:0007041">
    <property type="term" value="P:lysosomal transport"/>
    <property type="evidence" value="ECO:0007669"/>
    <property type="project" value="TreeGrafter"/>
</dbReference>
<dbReference type="AlphaFoldDB" id="A0A1V4L0P1"/>
<proteinExistence type="predicted"/>
<dbReference type="EMBL" id="LSYS01000296">
    <property type="protein sequence ID" value="OPJ90403.1"/>
    <property type="molecule type" value="Genomic_DNA"/>
</dbReference>
<dbReference type="OrthoDB" id="19482at2759"/>
<gene>
    <name evidence="3" type="ORF">AV530_002811</name>
</gene>
<dbReference type="GO" id="GO:0000938">
    <property type="term" value="C:GARP complex"/>
    <property type="evidence" value="ECO:0007669"/>
    <property type="project" value="TreeGrafter"/>
</dbReference>